<dbReference type="InterPro" id="IPR050416">
    <property type="entry name" value="FAD-linked_Oxidoreductase"/>
</dbReference>
<comment type="cofactor">
    <cofactor evidence="1">
        <name>FAD</name>
        <dbReference type="ChEBI" id="CHEBI:57692"/>
    </cofactor>
</comment>
<dbReference type="AlphaFoldDB" id="A0A194USK6"/>
<keyword evidence="3" id="KW-0285">Flavoprotein</keyword>
<dbReference type="GO" id="GO:0016491">
    <property type="term" value="F:oxidoreductase activity"/>
    <property type="evidence" value="ECO:0007669"/>
    <property type="project" value="UniProtKB-KW"/>
</dbReference>
<dbReference type="EMBL" id="KN714675">
    <property type="protein sequence ID" value="KUI54670.1"/>
    <property type="molecule type" value="Genomic_DNA"/>
</dbReference>
<dbReference type="SUPFAM" id="SSF56176">
    <property type="entry name" value="FAD-binding/transporter-associated domain-like"/>
    <property type="match status" value="1"/>
</dbReference>
<evidence type="ECO:0000259" key="6">
    <source>
        <dbReference type="Pfam" id="PF01565"/>
    </source>
</evidence>
<protein>
    <recommendedName>
        <fullName evidence="6">FAD linked oxidase N-terminal domain-containing protein</fullName>
    </recommendedName>
</protein>
<dbReference type="Proteomes" id="UP000078576">
    <property type="component" value="Unassembled WGS sequence"/>
</dbReference>
<dbReference type="InterPro" id="IPR036318">
    <property type="entry name" value="FAD-bd_PCMH-like_sf"/>
</dbReference>
<dbReference type="Pfam" id="PF01565">
    <property type="entry name" value="FAD_binding_4"/>
    <property type="match status" value="1"/>
</dbReference>
<evidence type="ECO:0000313" key="8">
    <source>
        <dbReference type="Proteomes" id="UP000078576"/>
    </source>
</evidence>
<proteinExistence type="inferred from homology"/>
<dbReference type="GO" id="GO:0050660">
    <property type="term" value="F:flavin adenine dinucleotide binding"/>
    <property type="evidence" value="ECO:0007669"/>
    <property type="project" value="InterPro"/>
</dbReference>
<name>A0A194USK6_CYTMA</name>
<evidence type="ECO:0000256" key="5">
    <source>
        <dbReference type="ARBA" id="ARBA00023002"/>
    </source>
</evidence>
<dbReference type="OrthoDB" id="9983560at2759"/>
<evidence type="ECO:0000256" key="1">
    <source>
        <dbReference type="ARBA" id="ARBA00001974"/>
    </source>
</evidence>
<keyword evidence="5" id="KW-0560">Oxidoreductase</keyword>
<dbReference type="STRING" id="694573.A0A194USK6"/>
<dbReference type="InterPro" id="IPR006094">
    <property type="entry name" value="Oxid_FAD_bind_N"/>
</dbReference>
<gene>
    <name evidence="7" type="ORF">VP1G_02137</name>
</gene>
<dbReference type="PANTHER" id="PTHR42973:SF39">
    <property type="entry name" value="FAD-BINDING PCMH-TYPE DOMAIN-CONTAINING PROTEIN"/>
    <property type="match status" value="1"/>
</dbReference>
<accession>A0A194USK6</accession>
<dbReference type="Gene3D" id="3.30.465.10">
    <property type="match status" value="1"/>
</dbReference>
<comment type="similarity">
    <text evidence="2">Belongs to the oxygen-dependent FAD-linked oxidoreductase family.</text>
</comment>
<evidence type="ECO:0000256" key="2">
    <source>
        <dbReference type="ARBA" id="ARBA00005466"/>
    </source>
</evidence>
<sequence>MGAGFQSREAYEAAHQYDVTIVGGEGEFVGIAGGYIQGGGHSPMAGIYGLSSDQFVEVDVVTADGNFLTCSDDQNSDLLWGRDLGHREGLAKDGSMFWDAMYAFFKYFIPLADAGAYSYLRWYSLSTDIWYFSMTPFWTPNKTVDEHVTLLRPWLDDLAALNITLEINATYYDSFYDAWAEVFPLEEVGYDAGRIASRLFPRANWDNITLMNETWSAIKNTSENDFVFTAFNMKNELHPENTANSANPAWRDSIIHAISATCWEDGDPVSVMIEDSNSLTYGCMDQWRAVTPGSGAYLGEVRFAYPEW</sequence>
<evidence type="ECO:0000256" key="4">
    <source>
        <dbReference type="ARBA" id="ARBA00022827"/>
    </source>
</evidence>
<keyword evidence="4" id="KW-0274">FAD</keyword>
<dbReference type="PANTHER" id="PTHR42973">
    <property type="entry name" value="BINDING OXIDOREDUCTASE, PUTATIVE (AFU_ORTHOLOGUE AFUA_1G17690)-RELATED"/>
    <property type="match status" value="1"/>
</dbReference>
<dbReference type="InterPro" id="IPR016169">
    <property type="entry name" value="FAD-bd_PCMH_sub2"/>
</dbReference>
<feature type="domain" description="FAD linked oxidase N-terminal" evidence="6">
    <location>
        <begin position="3"/>
        <end position="71"/>
    </location>
</feature>
<evidence type="ECO:0000313" key="7">
    <source>
        <dbReference type="EMBL" id="KUI54670.1"/>
    </source>
</evidence>
<organism evidence="7 8">
    <name type="scientific">Cytospora mali</name>
    <name type="common">Apple Valsa canker fungus</name>
    <name type="synonym">Valsa mali</name>
    <dbReference type="NCBI Taxonomy" id="578113"/>
    <lineage>
        <taxon>Eukaryota</taxon>
        <taxon>Fungi</taxon>
        <taxon>Dikarya</taxon>
        <taxon>Ascomycota</taxon>
        <taxon>Pezizomycotina</taxon>
        <taxon>Sordariomycetes</taxon>
        <taxon>Sordariomycetidae</taxon>
        <taxon>Diaporthales</taxon>
        <taxon>Cytosporaceae</taxon>
        <taxon>Cytospora</taxon>
    </lineage>
</organism>
<evidence type="ECO:0000256" key="3">
    <source>
        <dbReference type="ARBA" id="ARBA00022630"/>
    </source>
</evidence>
<reference evidence="8" key="1">
    <citation type="submission" date="2014-12" db="EMBL/GenBank/DDBJ databases">
        <title>Genome Sequence of Valsa Canker Pathogens Uncovers a Specific Adaption of Colonization on Woody Bark.</title>
        <authorList>
            <person name="Yin Z."/>
            <person name="Liu H."/>
            <person name="Gao X."/>
            <person name="Li Z."/>
            <person name="Song N."/>
            <person name="Ke X."/>
            <person name="Dai Q."/>
            <person name="Wu Y."/>
            <person name="Sun Y."/>
            <person name="Xu J.-R."/>
            <person name="Kang Z.K."/>
            <person name="Wang L."/>
            <person name="Huang L."/>
        </authorList>
    </citation>
    <scope>NUCLEOTIDE SEQUENCE [LARGE SCALE GENOMIC DNA]</scope>
    <source>
        <strain evidence="8">SXYL134</strain>
    </source>
</reference>
<keyword evidence="8" id="KW-1185">Reference proteome</keyword>